<dbReference type="AlphaFoldDB" id="A0A3B1ARC3"/>
<dbReference type="Pfam" id="PF07494">
    <property type="entry name" value="Reg_prop"/>
    <property type="match status" value="2"/>
</dbReference>
<organism evidence="1">
    <name type="scientific">hydrothermal vent metagenome</name>
    <dbReference type="NCBI Taxonomy" id="652676"/>
    <lineage>
        <taxon>unclassified sequences</taxon>
        <taxon>metagenomes</taxon>
        <taxon>ecological metagenomes</taxon>
    </lineage>
</organism>
<dbReference type="Gene3D" id="2.130.10.10">
    <property type="entry name" value="YVTN repeat-like/Quinoprotein amine dehydrogenase"/>
    <property type="match status" value="2"/>
</dbReference>
<dbReference type="InterPro" id="IPR015943">
    <property type="entry name" value="WD40/YVTN_repeat-like_dom_sf"/>
</dbReference>
<dbReference type="SUPFAM" id="SSF63829">
    <property type="entry name" value="Calcium-dependent phosphotriesterase"/>
    <property type="match status" value="1"/>
</dbReference>
<accession>A0A3B1ARC3</accession>
<dbReference type="InterPro" id="IPR011110">
    <property type="entry name" value="Reg_prop"/>
</dbReference>
<name>A0A3B1ARC3_9ZZZZ</name>
<sequence>MNSSFKTYLVFIAVLLAVAVAAFNMGVKQETEVSEKSVAAQTTEPASHTGKALVVDHPAFKFTHFRVGNRNVKSIFADGEEVWVGTSGGVIRYNTRTDKHRMFDVKSGLLSNGIFHVSKMGDKIVVGTYGGGMSLYDQKNDSWETYNIPDGLGDAFIYDVLTMKNGNVWIATWSGANRVRKGELKNKKQWDLYTVENTQGGLPNDWVYGLAEGKNGEVWMATEGGLARYFNGQWTNWAHADGLGADFEKVKADIQFKNDPAKVSSHHARQKVEQGLDDINIAYNPNYIVALLVDHDGNVWCGTWGGGLSKFDGKSWTVYTVTDGLPANHIFMLHEDDSNRIVVGTSNGISLFDGKQFKNYSVADGLFSKNVFSMDIDDKGEFWVGSFGGVTRISGL</sequence>
<proteinExistence type="predicted"/>
<keyword evidence="1" id="KW-0418">Kinase</keyword>
<dbReference type="GO" id="GO:0016301">
    <property type="term" value="F:kinase activity"/>
    <property type="evidence" value="ECO:0007669"/>
    <property type="project" value="UniProtKB-KW"/>
</dbReference>
<evidence type="ECO:0000313" key="1">
    <source>
        <dbReference type="EMBL" id="VAX08526.1"/>
    </source>
</evidence>
<dbReference type="EMBL" id="UOFY01000028">
    <property type="protein sequence ID" value="VAX08526.1"/>
    <property type="molecule type" value="Genomic_DNA"/>
</dbReference>
<reference evidence="1" key="1">
    <citation type="submission" date="2018-06" db="EMBL/GenBank/DDBJ databases">
        <authorList>
            <person name="Zhirakovskaya E."/>
        </authorList>
    </citation>
    <scope>NUCLEOTIDE SEQUENCE</scope>
</reference>
<protein>
    <submittedName>
        <fullName evidence="1">Sensor histidine kinase</fullName>
    </submittedName>
</protein>
<keyword evidence="1" id="KW-0808">Transferase</keyword>
<gene>
    <name evidence="1" type="ORF">MNBD_GAMMA25-802</name>
</gene>